<evidence type="ECO:0000313" key="1">
    <source>
        <dbReference type="EnsemblMetazoa" id="CPIJ010930-PA"/>
    </source>
</evidence>
<proteinExistence type="predicted"/>
<dbReference type="SUPFAM" id="SSF53850">
    <property type="entry name" value="Periplasmic binding protein-like II"/>
    <property type="match status" value="1"/>
</dbReference>
<dbReference type="VEuPathDB" id="VectorBase:CQUJHB005533"/>
<dbReference type="AlphaFoldDB" id="A0A1S4JW39"/>
<accession>A0A1S4JW39</accession>
<protein>
    <submittedName>
        <fullName evidence="1">Uncharacterized protein</fullName>
    </submittedName>
</protein>
<dbReference type="InParanoid" id="A0A1S4JW39"/>
<sequence>MMFESDYRPYYDRGNFNGLQLRGVTVIDKDNVTSNDVDRILSVPGAEQGVVSFIKYHYALLVILQDYHNFKIKFRVTRGWAGRLKSGYRLGLIGVLARNEADLATTGIFMRTNRHAEFDMIHQSWEFSAGFIYRMSSILSEASNQGNFFTPFDPSVWISLAFTLVIFLVIMKVSAVFISKHSFNEPNVPIASYFVDIMGTMSQQGIAAAVSPRVTIRFYTVTSF</sequence>
<keyword evidence="2" id="KW-1185">Reference proteome</keyword>
<name>A0A1S4JW39_CULQU</name>
<dbReference type="OrthoDB" id="7740483at2759"/>
<organism evidence="1 2">
    <name type="scientific">Culex quinquefasciatus</name>
    <name type="common">Southern house mosquito</name>
    <name type="synonym">Culex pungens</name>
    <dbReference type="NCBI Taxonomy" id="7176"/>
    <lineage>
        <taxon>Eukaryota</taxon>
        <taxon>Metazoa</taxon>
        <taxon>Ecdysozoa</taxon>
        <taxon>Arthropoda</taxon>
        <taxon>Hexapoda</taxon>
        <taxon>Insecta</taxon>
        <taxon>Pterygota</taxon>
        <taxon>Neoptera</taxon>
        <taxon>Endopterygota</taxon>
        <taxon>Diptera</taxon>
        <taxon>Nematocera</taxon>
        <taxon>Culicoidea</taxon>
        <taxon>Culicidae</taxon>
        <taxon>Culicinae</taxon>
        <taxon>Culicini</taxon>
        <taxon>Culex</taxon>
        <taxon>Culex</taxon>
    </lineage>
</organism>
<evidence type="ECO:0000313" key="2">
    <source>
        <dbReference type="Proteomes" id="UP000002320"/>
    </source>
</evidence>
<reference evidence="1" key="1">
    <citation type="submission" date="2020-05" db="UniProtKB">
        <authorList>
            <consortium name="EnsemblMetazoa"/>
        </authorList>
    </citation>
    <scope>IDENTIFICATION</scope>
    <source>
        <strain evidence="1">JHB</strain>
    </source>
</reference>
<dbReference type="VEuPathDB" id="VectorBase:CPIJ010930"/>
<dbReference type="EnsemblMetazoa" id="CPIJ010930-RA">
    <property type="protein sequence ID" value="CPIJ010930-PA"/>
    <property type="gene ID" value="CPIJ010930"/>
</dbReference>
<dbReference type="Gene3D" id="3.40.190.10">
    <property type="entry name" value="Periplasmic binding protein-like II"/>
    <property type="match status" value="1"/>
</dbReference>
<dbReference type="Proteomes" id="UP000002320">
    <property type="component" value="Unassembled WGS sequence"/>
</dbReference>